<dbReference type="GeneID" id="54991496"/>
<sequence>MIPGSNLFRRASRLIKTQEIQYYQFGERRLNEVRQWITEFSPPFSVKASVQAVPREKYMFMGLEYQKNYVTVFAQVNAIDIDRDTSGDQFVFEGVLYQLVTQTSWFRRDGWVECLAVEIGKGTVPITLPVTVQNGATP</sequence>
<dbReference type="RefSeq" id="YP_009800989.1">
    <property type="nucleotide sequence ID" value="NC_047962.1"/>
</dbReference>
<dbReference type="Proteomes" id="UP000246901">
    <property type="component" value="Segment"/>
</dbReference>
<name>A0A2S1GSP2_9CAUD</name>
<dbReference type="InterPro" id="IPR054441">
    <property type="entry name" value="Gp28-like"/>
</dbReference>
<dbReference type="Pfam" id="PF22755">
    <property type="entry name" value="E217_gp28"/>
    <property type="match status" value="1"/>
</dbReference>
<organism evidence="1 2">
    <name type="scientific">Xanthomonas phage Carpasina</name>
    <dbReference type="NCBI Taxonomy" id="2163636"/>
    <lineage>
        <taxon>Viruses</taxon>
        <taxon>Duplodnaviria</taxon>
        <taxon>Heunggongvirae</taxon>
        <taxon>Uroviricota</taxon>
        <taxon>Caudoviricetes</taxon>
        <taxon>Lindbergviridae</taxon>
        <taxon>Carpasinavirus</taxon>
        <taxon>Carpasinavirus carpasina</taxon>
    </lineage>
</organism>
<reference evidence="1 2" key="1">
    <citation type="submission" date="2018-03" db="EMBL/GenBank/DDBJ databases">
        <title>Phage therapy in agriculture - a green tech approach to combat plant pathogenic bacteria.</title>
        <authorList>
            <person name="Carstens A.B."/>
            <person name="Djurhuus A.M."/>
            <person name="Hansen L.H."/>
        </authorList>
    </citation>
    <scope>NUCLEOTIDE SEQUENCE [LARGE SCALE GENOMIC DNA]</scope>
</reference>
<evidence type="ECO:0000313" key="1">
    <source>
        <dbReference type="EMBL" id="AWD92408.1"/>
    </source>
</evidence>
<accession>A0A2S1GSP2</accession>
<keyword evidence="2" id="KW-1185">Reference proteome</keyword>
<dbReference type="KEGG" id="vg:54991496"/>
<proteinExistence type="predicted"/>
<protein>
    <submittedName>
        <fullName evidence="1">Uncharacterized protein</fullName>
    </submittedName>
</protein>
<evidence type="ECO:0000313" key="2">
    <source>
        <dbReference type="Proteomes" id="UP000246901"/>
    </source>
</evidence>
<dbReference type="EMBL" id="MH059633">
    <property type="protein sequence ID" value="AWD92408.1"/>
    <property type="molecule type" value="Genomic_DNA"/>
</dbReference>